<evidence type="ECO:0000256" key="1">
    <source>
        <dbReference type="ARBA" id="ARBA00009018"/>
    </source>
</evidence>
<dbReference type="EC" id="2.7.1.24" evidence="5"/>
<dbReference type="EMBL" id="CP123443">
    <property type="protein sequence ID" value="WGK68454.1"/>
    <property type="molecule type" value="Genomic_DNA"/>
</dbReference>
<evidence type="ECO:0000313" key="5">
    <source>
        <dbReference type="EMBL" id="WGK68454.1"/>
    </source>
</evidence>
<evidence type="ECO:0000256" key="4">
    <source>
        <dbReference type="ARBA" id="ARBA00022993"/>
    </source>
</evidence>
<evidence type="ECO:0000256" key="2">
    <source>
        <dbReference type="ARBA" id="ARBA00022741"/>
    </source>
</evidence>
<keyword evidence="4" id="KW-0173">Coenzyme A biosynthesis</keyword>
<keyword evidence="5" id="KW-0808">Transferase</keyword>
<dbReference type="PROSITE" id="PS51219">
    <property type="entry name" value="DPCK"/>
    <property type="match status" value="1"/>
</dbReference>
<evidence type="ECO:0000313" key="6">
    <source>
        <dbReference type="Proteomes" id="UP001228690"/>
    </source>
</evidence>
<dbReference type="RefSeq" id="WP_326926637.1">
    <property type="nucleotide sequence ID" value="NZ_CP123443.1"/>
</dbReference>
<keyword evidence="5" id="KW-0418">Kinase</keyword>
<keyword evidence="3" id="KW-0067">ATP-binding</keyword>
<dbReference type="SUPFAM" id="SSF52540">
    <property type="entry name" value="P-loop containing nucleoside triphosphate hydrolases"/>
    <property type="match status" value="1"/>
</dbReference>
<keyword evidence="6" id="KW-1185">Reference proteome</keyword>
<proteinExistence type="inferred from homology"/>
<dbReference type="CDD" id="cd02022">
    <property type="entry name" value="DPCK"/>
    <property type="match status" value="1"/>
</dbReference>
<name>A0ABY8MI17_9SPIO</name>
<gene>
    <name evidence="5" type="ORF">P0082_08170</name>
</gene>
<dbReference type="Pfam" id="PF01121">
    <property type="entry name" value="CoaE"/>
    <property type="match status" value="1"/>
</dbReference>
<dbReference type="Gene3D" id="3.40.50.300">
    <property type="entry name" value="P-loop containing nucleotide triphosphate hydrolases"/>
    <property type="match status" value="1"/>
</dbReference>
<accession>A0ABY8MI17</accession>
<comment type="similarity">
    <text evidence="1">Belongs to the CoaE family.</text>
</comment>
<dbReference type="InterPro" id="IPR027417">
    <property type="entry name" value="P-loop_NTPase"/>
</dbReference>
<reference evidence="5 6" key="1">
    <citation type="submission" date="2023-04" db="EMBL/GenBank/DDBJ databases">
        <title>Spirochaete genome identified in red abalone sample constitutes a novel genus.</title>
        <authorList>
            <person name="Sharma S.P."/>
            <person name="Purcell C.M."/>
            <person name="Hyde J.R."/>
            <person name="Severin A.J."/>
        </authorList>
    </citation>
    <scope>NUCLEOTIDE SEQUENCE [LARGE SCALE GENOMIC DNA]</scope>
    <source>
        <strain evidence="5 6">SP-2023</strain>
    </source>
</reference>
<evidence type="ECO:0000256" key="3">
    <source>
        <dbReference type="ARBA" id="ARBA00022840"/>
    </source>
</evidence>
<organism evidence="5 6">
    <name type="scientific">Candidatus Haliotispira prima</name>
    <dbReference type="NCBI Taxonomy" id="3034016"/>
    <lineage>
        <taxon>Bacteria</taxon>
        <taxon>Pseudomonadati</taxon>
        <taxon>Spirochaetota</taxon>
        <taxon>Spirochaetia</taxon>
        <taxon>Spirochaetales</taxon>
        <taxon>Spirochaetaceae</taxon>
        <taxon>Candidatus Haliotispira</taxon>
    </lineage>
</organism>
<sequence>MLIGITGKSCSGKDFLSAIFQNQGCREINLDAIGHMALEHNCWEIVQAFPELADRSGPKNVQKTIDRKKLGDLVFRNPAALHKLEGILHPWMRRLVLQELESHGGTIHIVSGERTKHMDYHPGHRNFILNAAILEKLGLLPLCDLVLWVESPLWLRVWRARQREQISLLGFLRRNRAQRGLKVPSQFQATVFRIKNAKMRREDGLVNVIQQLRQIPRLRCMFESGQSS</sequence>
<protein>
    <submittedName>
        <fullName evidence="5">Dephospho-CoA kinase</fullName>
        <ecNumber evidence="5">2.7.1.24</ecNumber>
    </submittedName>
</protein>
<dbReference type="InterPro" id="IPR001977">
    <property type="entry name" value="Depp_CoAkinase"/>
</dbReference>
<dbReference type="Proteomes" id="UP001228690">
    <property type="component" value="Chromosome"/>
</dbReference>
<keyword evidence="2" id="KW-0547">Nucleotide-binding</keyword>
<dbReference type="GO" id="GO:0004140">
    <property type="term" value="F:dephospho-CoA kinase activity"/>
    <property type="evidence" value="ECO:0007669"/>
    <property type="project" value="UniProtKB-EC"/>
</dbReference>